<keyword evidence="1" id="KW-0649">Protein kinase inhibitor</keyword>
<accession>A0ABC9WL29</accession>
<dbReference type="EMBL" id="BAAFJT010000003">
    <property type="protein sequence ID" value="GAB0185352.1"/>
    <property type="molecule type" value="Genomic_DNA"/>
</dbReference>
<dbReference type="Proteomes" id="UP001623348">
    <property type="component" value="Unassembled WGS sequence"/>
</dbReference>
<sequence>MQKDLDKLETWAYVNLMRFNKAKCKVLHMGWGYPWYQYRLGDEGIESSPEEKDLRVLVDEKHIGHELAMCAHSPESQPYTKIEIWLTDSR</sequence>
<protein>
    <submittedName>
        <fullName evidence="1">cAMP-dependent protein kinase inhibitor alpha</fullName>
    </submittedName>
</protein>
<dbReference type="AlphaFoldDB" id="A0ABC9WL29"/>
<reference evidence="1 2" key="1">
    <citation type="submission" date="2024-06" db="EMBL/GenBank/DDBJ databases">
        <title>The draft genome of Grus japonensis, version 3.</title>
        <authorList>
            <person name="Nabeshima K."/>
            <person name="Suzuki S."/>
            <person name="Onuma M."/>
        </authorList>
    </citation>
    <scope>NUCLEOTIDE SEQUENCE [LARGE SCALE GENOMIC DNA]</scope>
    <source>
        <strain evidence="1 2">451A</strain>
    </source>
</reference>
<evidence type="ECO:0000313" key="1">
    <source>
        <dbReference type="EMBL" id="GAB0185352.1"/>
    </source>
</evidence>
<name>A0ABC9WL29_GRUJA</name>
<evidence type="ECO:0000313" key="2">
    <source>
        <dbReference type="Proteomes" id="UP001623348"/>
    </source>
</evidence>
<dbReference type="GO" id="GO:0004860">
    <property type="term" value="F:protein kinase inhibitor activity"/>
    <property type="evidence" value="ECO:0007669"/>
    <property type="project" value="UniProtKB-KW"/>
</dbReference>
<keyword evidence="2" id="KW-1185">Reference proteome</keyword>
<gene>
    <name evidence="1" type="ORF">GRJ2_001000500</name>
</gene>
<proteinExistence type="predicted"/>
<organism evidence="1 2">
    <name type="scientific">Grus japonensis</name>
    <name type="common">Japanese crane</name>
    <name type="synonym">Red-crowned crane</name>
    <dbReference type="NCBI Taxonomy" id="30415"/>
    <lineage>
        <taxon>Eukaryota</taxon>
        <taxon>Metazoa</taxon>
        <taxon>Chordata</taxon>
        <taxon>Craniata</taxon>
        <taxon>Vertebrata</taxon>
        <taxon>Euteleostomi</taxon>
        <taxon>Archelosauria</taxon>
        <taxon>Archosauria</taxon>
        <taxon>Dinosauria</taxon>
        <taxon>Saurischia</taxon>
        <taxon>Theropoda</taxon>
        <taxon>Coelurosauria</taxon>
        <taxon>Aves</taxon>
        <taxon>Neognathae</taxon>
        <taxon>Neoaves</taxon>
        <taxon>Gruiformes</taxon>
        <taxon>Gruidae</taxon>
        <taxon>Grus</taxon>
    </lineage>
</organism>
<comment type="caution">
    <text evidence="1">The sequence shown here is derived from an EMBL/GenBank/DDBJ whole genome shotgun (WGS) entry which is preliminary data.</text>
</comment>